<protein>
    <submittedName>
        <fullName evidence="4">Uncharacterized protein</fullName>
    </submittedName>
</protein>
<dbReference type="Proteomes" id="UP000593568">
    <property type="component" value="Unassembled WGS sequence"/>
</dbReference>
<sequence>MASNAVVCVGYFVLVLLSVSSEGSRHDGELSHGDILQRQEADRVVELPGPPAVDFKQYAGYVTVNESHGRALFYWFFEATSKPEKKPLLLWLNGGGESKAEGGGKEMMGEEETDL</sequence>
<name>A0A7J9F9R0_9ROSI</name>
<dbReference type="InterPro" id="IPR029058">
    <property type="entry name" value="AB_hydrolase_fold"/>
</dbReference>
<reference evidence="4 5" key="1">
    <citation type="journal article" date="2019" name="Genome Biol. Evol.">
        <title>Insights into the evolution of the New World diploid cottons (Gossypium, subgenus Houzingenia) based on genome sequencing.</title>
        <authorList>
            <person name="Grover C.E."/>
            <person name="Arick M.A. 2nd"/>
            <person name="Thrash A."/>
            <person name="Conover J.L."/>
            <person name="Sanders W.S."/>
            <person name="Peterson D.G."/>
            <person name="Frelichowski J.E."/>
            <person name="Scheffler J.A."/>
            <person name="Scheffler B.E."/>
            <person name="Wendel J.F."/>
        </authorList>
    </citation>
    <scope>NUCLEOTIDE SEQUENCE [LARGE SCALE GENOMIC DNA]</scope>
    <source>
        <strain evidence="4">8</strain>
        <tissue evidence="4">Leaf</tissue>
    </source>
</reference>
<keyword evidence="3" id="KW-0732">Signal</keyword>
<feature type="region of interest" description="Disordered" evidence="2">
    <location>
        <begin position="95"/>
        <end position="115"/>
    </location>
</feature>
<evidence type="ECO:0000313" key="4">
    <source>
        <dbReference type="EMBL" id="MBA0782007.1"/>
    </source>
</evidence>
<evidence type="ECO:0000256" key="1">
    <source>
        <dbReference type="ARBA" id="ARBA00009431"/>
    </source>
</evidence>
<dbReference type="AlphaFoldDB" id="A0A7J9F9R0"/>
<dbReference type="GO" id="GO:0006508">
    <property type="term" value="P:proteolysis"/>
    <property type="evidence" value="ECO:0007669"/>
    <property type="project" value="InterPro"/>
</dbReference>
<accession>A0A7J9F9R0</accession>
<comment type="similarity">
    <text evidence="1">Belongs to the peptidase S10 family.</text>
</comment>
<feature type="chain" id="PRO_5029715218" evidence="3">
    <location>
        <begin position="24"/>
        <end position="115"/>
    </location>
</feature>
<dbReference type="Pfam" id="PF00450">
    <property type="entry name" value="Peptidase_S10"/>
    <property type="match status" value="1"/>
</dbReference>
<dbReference type="SUPFAM" id="SSF53474">
    <property type="entry name" value="alpha/beta-Hydrolases"/>
    <property type="match status" value="1"/>
</dbReference>
<gene>
    <name evidence="4" type="ORF">Gotri_002880</name>
</gene>
<evidence type="ECO:0000256" key="3">
    <source>
        <dbReference type="SAM" id="SignalP"/>
    </source>
</evidence>
<evidence type="ECO:0000256" key="2">
    <source>
        <dbReference type="SAM" id="MobiDB-lite"/>
    </source>
</evidence>
<dbReference type="EMBL" id="JABEZW010000012">
    <property type="protein sequence ID" value="MBA0782007.1"/>
    <property type="molecule type" value="Genomic_DNA"/>
</dbReference>
<dbReference type="GO" id="GO:0004185">
    <property type="term" value="F:serine-type carboxypeptidase activity"/>
    <property type="evidence" value="ECO:0007669"/>
    <property type="project" value="InterPro"/>
</dbReference>
<organism evidence="4 5">
    <name type="scientific">Gossypium trilobum</name>
    <dbReference type="NCBI Taxonomy" id="34281"/>
    <lineage>
        <taxon>Eukaryota</taxon>
        <taxon>Viridiplantae</taxon>
        <taxon>Streptophyta</taxon>
        <taxon>Embryophyta</taxon>
        <taxon>Tracheophyta</taxon>
        <taxon>Spermatophyta</taxon>
        <taxon>Magnoliopsida</taxon>
        <taxon>eudicotyledons</taxon>
        <taxon>Gunneridae</taxon>
        <taxon>Pentapetalae</taxon>
        <taxon>rosids</taxon>
        <taxon>malvids</taxon>
        <taxon>Malvales</taxon>
        <taxon>Malvaceae</taxon>
        <taxon>Malvoideae</taxon>
        <taxon>Gossypium</taxon>
    </lineage>
</organism>
<feature type="compositionally biased region" description="Basic and acidic residues" evidence="2">
    <location>
        <begin position="98"/>
        <end position="108"/>
    </location>
</feature>
<proteinExistence type="inferred from homology"/>
<dbReference type="InterPro" id="IPR001563">
    <property type="entry name" value="Peptidase_S10"/>
</dbReference>
<evidence type="ECO:0000313" key="5">
    <source>
        <dbReference type="Proteomes" id="UP000593568"/>
    </source>
</evidence>
<feature type="signal peptide" evidence="3">
    <location>
        <begin position="1"/>
        <end position="23"/>
    </location>
</feature>
<keyword evidence="5" id="KW-1185">Reference proteome</keyword>
<dbReference type="Gene3D" id="3.40.50.1820">
    <property type="entry name" value="alpha/beta hydrolase"/>
    <property type="match status" value="1"/>
</dbReference>
<comment type="caution">
    <text evidence="4">The sequence shown here is derived from an EMBL/GenBank/DDBJ whole genome shotgun (WGS) entry which is preliminary data.</text>
</comment>